<reference evidence="1 2" key="1">
    <citation type="journal article" date="2022" name="DNA Res.">
        <title>Chromosomal-level genome assembly of the orchid tree Bauhinia variegata (Leguminosae; Cercidoideae) supports the allotetraploid origin hypothesis of Bauhinia.</title>
        <authorList>
            <person name="Zhong Y."/>
            <person name="Chen Y."/>
            <person name="Zheng D."/>
            <person name="Pang J."/>
            <person name="Liu Y."/>
            <person name="Luo S."/>
            <person name="Meng S."/>
            <person name="Qian L."/>
            <person name="Wei D."/>
            <person name="Dai S."/>
            <person name="Zhou R."/>
        </authorList>
    </citation>
    <scope>NUCLEOTIDE SEQUENCE [LARGE SCALE GENOMIC DNA]</scope>
    <source>
        <strain evidence="1">BV-YZ2020</strain>
    </source>
</reference>
<gene>
    <name evidence="1" type="ORF">L6164_008185</name>
</gene>
<evidence type="ECO:0000313" key="2">
    <source>
        <dbReference type="Proteomes" id="UP000828941"/>
    </source>
</evidence>
<dbReference type="EMBL" id="CM039429">
    <property type="protein sequence ID" value="KAI4347369.1"/>
    <property type="molecule type" value="Genomic_DNA"/>
</dbReference>
<sequence>MQSCEPRIKEEIMRESQQSPAMAHDLKAFIMDKMLYGLERFQVEKDMSQQSHFLDFFKRGSRAILTDKKKEVIPIFVEVDGLVQTEIFDQWSHQQRETSFAFCLGLRG</sequence>
<comment type="caution">
    <text evidence="1">The sequence shown here is derived from an EMBL/GenBank/DDBJ whole genome shotgun (WGS) entry which is preliminary data.</text>
</comment>
<organism evidence="1 2">
    <name type="scientific">Bauhinia variegata</name>
    <name type="common">Purple orchid tree</name>
    <name type="synonym">Phanera variegata</name>
    <dbReference type="NCBI Taxonomy" id="167791"/>
    <lineage>
        <taxon>Eukaryota</taxon>
        <taxon>Viridiplantae</taxon>
        <taxon>Streptophyta</taxon>
        <taxon>Embryophyta</taxon>
        <taxon>Tracheophyta</taxon>
        <taxon>Spermatophyta</taxon>
        <taxon>Magnoliopsida</taxon>
        <taxon>eudicotyledons</taxon>
        <taxon>Gunneridae</taxon>
        <taxon>Pentapetalae</taxon>
        <taxon>rosids</taxon>
        <taxon>fabids</taxon>
        <taxon>Fabales</taxon>
        <taxon>Fabaceae</taxon>
        <taxon>Cercidoideae</taxon>
        <taxon>Cercideae</taxon>
        <taxon>Bauhiniinae</taxon>
        <taxon>Bauhinia</taxon>
    </lineage>
</organism>
<keyword evidence="2" id="KW-1185">Reference proteome</keyword>
<dbReference type="Proteomes" id="UP000828941">
    <property type="component" value="Chromosome 4"/>
</dbReference>
<evidence type="ECO:0000313" key="1">
    <source>
        <dbReference type="EMBL" id="KAI4347369.1"/>
    </source>
</evidence>
<name>A0ACB9PEU0_BAUVA</name>
<proteinExistence type="predicted"/>
<protein>
    <submittedName>
        <fullName evidence="1">Uncharacterized protein</fullName>
    </submittedName>
</protein>
<accession>A0ACB9PEU0</accession>